<dbReference type="AlphaFoldDB" id="W7EJE6"/>
<accession>W7EJE6</accession>
<keyword evidence="3" id="KW-1185">Reference proteome</keyword>
<sequence>MTIFIGSYPLLFAFPLFRFFFFPYFLISYERWCANQFLSIQLTMRWYHMSGKRNCFSGCEGAGRRYADGCGNLVYIQLLESDATWQVVL</sequence>
<evidence type="ECO:0000313" key="3">
    <source>
        <dbReference type="Proteomes" id="UP000054337"/>
    </source>
</evidence>
<keyword evidence="1" id="KW-1133">Transmembrane helix</keyword>
<dbReference type="RefSeq" id="XP_014560401.1">
    <property type="nucleotide sequence ID" value="XM_014704915.1"/>
</dbReference>
<feature type="transmembrane region" description="Helical" evidence="1">
    <location>
        <begin position="6"/>
        <end position="27"/>
    </location>
</feature>
<dbReference type="GeneID" id="26259008"/>
<organism evidence="2 3">
    <name type="scientific">Bipolaris victoriae (strain FI3)</name>
    <name type="common">Victoria blight of oats agent</name>
    <name type="synonym">Cochliobolus victoriae</name>
    <dbReference type="NCBI Taxonomy" id="930091"/>
    <lineage>
        <taxon>Eukaryota</taxon>
        <taxon>Fungi</taxon>
        <taxon>Dikarya</taxon>
        <taxon>Ascomycota</taxon>
        <taxon>Pezizomycotina</taxon>
        <taxon>Dothideomycetes</taxon>
        <taxon>Pleosporomycetidae</taxon>
        <taxon>Pleosporales</taxon>
        <taxon>Pleosporineae</taxon>
        <taxon>Pleosporaceae</taxon>
        <taxon>Bipolaris</taxon>
    </lineage>
</organism>
<dbReference type="HOGENOM" id="CLU_2454386_0_0_1"/>
<keyword evidence="1" id="KW-0812">Transmembrane</keyword>
<dbReference type="EMBL" id="KI968703">
    <property type="protein sequence ID" value="EUN30823.1"/>
    <property type="molecule type" value="Genomic_DNA"/>
</dbReference>
<proteinExistence type="predicted"/>
<keyword evidence="1" id="KW-0472">Membrane</keyword>
<protein>
    <submittedName>
        <fullName evidence="2">Uncharacterized protein</fullName>
    </submittedName>
</protein>
<dbReference type="Proteomes" id="UP000054337">
    <property type="component" value="Unassembled WGS sequence"/>
</dbReference>
<evidence type="ECO:0000256" key="1">
    <source>
        <dbReference type="SAM" id="Phobius"/>
    </source>
</evidence>
<reference evidence="2 3" key="1">
    <citation type="journal article" date="2013" name="PLoS Genet.">
        <title>Comparative genome structure, secondary metabolite, and effector coding capacity across Cochliobolus pathogens.</title>
        <authorList>
            <person name="Condon B.J."/>
            <person name="Leng Y."/>
            <person name="Wu D."/>
            <person name="Bushley K.E."/>
            <person name="Ohm R.A."/>
            <person name="Otillar R."/>
            <person name="Martin J."/>
            <person name="Schackwitz W."/>
            <person name="Grimwood J."/>
            <person name="MohdZainudin N."/>
            <person name="Xue C."/>
            <person name="Wang R."/>
            <person name="Manning V.A."/>
            <person name="Dhillon B."/>
            <person name="Tu Z.J."/>
            <person name="Steffenson B.J."/>
            <person name="Salamov A."/>
            <person name="Sun H."/>
            <person name="Lowry S."/>
            <person name="LaButti K."/>
            <person name="Han J."/>
            <person name="Copeland A."/>
            <person name="Lindquist E."/>
            <person name="Barry K."/>
            <person name="Schmutz J."/>
            <person name="Baker S.E."/>
            <person name="Ciuffetti L.M."/>
            <person name="Grigoriev I.V."/>
            <person name="Zhong S."/>
            <person name="Turgeon B.G."/>
        </authorList>
    </citation>
    <scope>NUCLEOTIDE SEQUENCE [LARGE SCALE GENOMIC DNA]</scope>
    <source>
        <strain evidence="2 3">FI3</strain>
    </source>
</reference>
<gene>
    <name evidence="2" type="ORF">COCVIDRAFT_89367</name>
</gene>
<name>W7EJE6_BIPV3</name>
<evidence type="ECO:0000313" key="2">
    <source>
        <dbReference type="EMBL" id="EUN30823.1"/>
    </source>
</evidence>